<reference evidence="1" key="1">
    <citation type="submission" date="2018-05" db="EMBL/GenBank/DDBJ databases">
        <authorList>
            <person name="Lanie J.A."/>
            <person name="Ng W.-L."/>
            <person name="Kazmierczak K.M."/>
            <person name="Andrzejewski T.M."/>
            <person name="Davidsen T.M."/>
            <person name="Wayne K.J."/>
            <person name="Tettelin H."/>
            <person name="Glass J.I."/>
            <person name="Rusch D."/>
            <person name="Podicherti R."/>
            <person name="Tsui H.-C.T."/>
            <person name="Winkler M.E."/>
        </authorList>
    </citation>
    <scope>NUCLEOTIDE SEQUENCE</scope>
</reference>
<name>A0A382PVP2_9ZZZZ</name>
<organism evidence="1">
    <name type="scientific">marine metagenome</name>
    <dbReference type="NCBI Taxonomy" id="408172"/>
    <lineage>
        <taxon>unclassified sequences</taxon>
        <taxon>metagenomes</taxon>
        <taxon>ecological metagenomes</taxon>
    </lineage>
</organism>
<dbReference type="EMBL" id="UINC01109710">
    <property type="protein sequence ID" value="SVC76708.1"/>
    <property type="molecule type" value="Genomic_DNA"/>
</dbReference>
<gene>
    <name evidence="1" type="ORF">METZ01_LOCUS329562</name>
</gene>
<accession>A0A382PVP2</accession>
<evidence type="ECO:0000313" key="1">
    <source>
        <dbReference type="EMBL" id="SVC76708.1"/>
    </source>
</evidence>
<sequence>YQAKTYSMGVAGASIDDYAVYTQKLENLNSGSFKVLIFVYEGNDFPVAQDKKISKLKKIKKLYKKPINAYKSFFRETGFYRFTWTAYKSLISHYKNEKRTGRQIRRIGNHSVGFANDELIVSGKKEYIPHPILEKSLKSIKDKISHMYFIPTKYRIYYPLIEGRDKEPLPNANWKAFSSIAKKLEIPVTNLTPVFIQEAKKHFFRNEQFIFWKDGNHWNVKGISIAAQVVCQTVQRLGCT</sequence>
<dbReference type="AlphaFoldDB" id="A0A382PVP2"/>
<evidence type="ECO:0008006" key="2">
    <source>
        <dbReference type="Google" id="ProtNLM"/>
    </source>
</evidence>
<proteinExistence type="predicted"/>
<protein>
    <recommendedName>
        <fullName evidence="2">AlgX/AlgJ SGNH hydrolase-like domain-containing protein</fullName>
    </recommendedName>
</protein>
<feature type="non-terminal residue" evidence="1">
    <location>
        <position position="1"/>
    </location>
</feature>